<accession>A0ACB7YLB7</accession>
<proteinExistence type="predicted"/>
<protein>
    <submittedName>
        <fullName evidence="1">Uncharacterized protein</fullName>
    </submittedName>
</protein>
<dbReference type="Proteomes" id="UP000828048">
    <property type="component" value="Chromosome 11"/>
</dbReference>
<name>A0ACB7YLB7_9ERIC</name>
<organism evidence="1 2">
    <name type="scientific">Vaccinium darrowii</name>
    <dbReference type="NCBI Taxonomy" id="229202"/>
    <lineage>
        <taxon>Eukaryota</taxon>
        <taxon>Viridiplantae</taxon>
        <taxon>Streptophyta</taxon>
        <taxon>Embryophyta</taxon>
        <taxon>Tracheophyta</taxon>
        <taxon>Spermatophyta</taxon>
        <taxon>Magnoliopsida</taxon>
        <taxon>eudicotyledons</taxon>
        <taxon>Gunneridae</taxon>
        <taxon>Pentapetalae</taxon>
        <taxon>asterids</taxon>
        <taxon>Ericales</taxon>
        <taxon>Ericaceae</taxon>
        <taxon>Vaccinioideae</taxon>
        <taxon>Vaccinieae</taxon>
        <taxon>Vaccinium</taxon>
    </lineage>
</organism>
<sequence length="610" mass="68322">MLYKLQHPVSKELGLQHGITGLKLDGRTSAGCFVLSLRRQDAAKGVGDFLTSNEKNISYLYSAIEFSERLSYFGLATNLISYLTRVMHQDLKEAAKNVNYWSGVTTMMPLLGGFLADSYTGRFPMILIASIIYLMGLGLLTMSQFIPSLKPCSTEMCTQTRKVHEVVFFLAMYLLSLGTGGHKPCLESFGADQFDDAHMEERKQKMSYFNWWNFVLCCGLLLGVTLIVYAEDYASWGIASTILTVNMAITIMIFYFGKRFYRYRLPEGSPLTRMSQVFVAAIIKRNMSHPSSPALLYEVSKLEKSQGRLLYHTNNLRFLDKAAIIEGSENILSEKQRNPWKLATVTQVEEMKLIINLVPVWLTSLTFGVCMAQATTFFVKQSSTLNRKIGHHFEFPPASINTISAIGMTITVTFYDKMLVPLLRGATGNERGINILQRVGIGMVFAVWGMAIAALIESKRLGVVEREIVRGQRMETLSMSTFWLAPQLIVLGIADGFTLVGLQEFFYEQVPDSMRSLGIAFYLSVIGLGNLLSSYLITMVDHITTNAGSSWFGKDLNESHLDNFYWLLTVLNGLNLFIYVIIARRFKYKNVQRGVTMAGYSVGDGSGSIA</sequence>
<gene>
    <name evidence="1" type="ORF">Vadar_008557</name>
</gene>
<reference evidence="1 2" key="1">
    <citation type="journal article" date="2021" name="Hortic Res">
        <title>High-quality reference genome and annotation aids understanding of berry development for evergreen blueberry (Vaccinium darrowii).</title>
        <authorList>
            <person name="Yu J."/>
            <person name="Hulse-Kemp A.M."/>
            <person name="Babiker E."/>
            <person name="Staton M."/>
        </authorList>
    </citation>
    <scope>NUCLEOTIDE SEQUENCE [LARGE SCALE GENOMIC DNA]</scope>
    <source>
        <strain evidence="2">cv. NJ 8807/NJ 8810</strain>
        <tissue evidence="1">Young leaf</tissue>
    </source>
</reference>
<evidence type="ECO:0000313" key="1">
    <source>
        <dbReference type="EMBL" id="KAH7853962.1"/>
    </source>
</evidence>
<dbReference type="EMBL" id="CM037161">
    <property type="protein sequence ID" value="KAH7853962.1"/>
    <property type="molecule type" value="Genomic_DNA"/>
</dbReference>
<keyword evidence="2" id="KW-1185">Reference proteome</keyword>
<evidence type="ECO:0000313" key="2">
    <source>
        <dbReference type="Proteomes" id="UP000828048"/>
    </source>
</evidence>
<comment type="caution">
    <text evidence="1">The sequence shown here is derived from an EMBL/GenBank/DDBJ whole genome shotgun (WGS) entry which is preliminary data.</text>
</comment>